<keyword evidence="2" id="KW-0436">Ligase</keyword>
<name>A0A671EN49_RHIFE</name>
<gene>
    <name evidence="7" type="primary">TTLL4</name>
</gene>
<reference evidence="8" key="3">
    <citation type="submission" date="2018-12" db="EMBL/GenBank/DDBJ databases">
        <title>G10K-VGP greater horseshoe bat female genome, primary haplotype.</title>
        <authorList>
            <person name="Teeling E."/>
            <person name="Myers G."/>
            <person name="Vernes S."/>
            <person name="Pippel M."/>
            <person name="Winkler S."/>
            <person name="Fedrigo O."/>
            <person name="Rhie A."/>
            <person name="Koren S."/>
            <person name="Phillippy A."/>
            <person name="Lewin H."/>
            <person name="Damas J."/>
            <person name="Howe K."/>
            <person name="Mountcastle J."/>
            <person name="Jarvis E.D."/>
        </authorList>
    </citation>
    <scope>NUCLEOTIDE SEQUENCE [LARGE SCALE GENOMIC DNA]</scope>
</reference>
<evidence type="ECO:0000313" key="7">
    <source>
        <dbReference type="Ensembl" id="ENSRFEP00010014666.1"/>
    </source>
</evidence>
<dbReference type="GO" id="GO:0015631">
    <property type="term" value="F:tubulin binding"/>
    <property type="evidence" value="ECO:0007669"/>
    <property type="project" value="TreeGrafter"/>
</dbReference>
<evidence type="ECO:0000256" key="5">
    <source>
        <dbReference type="ARBA" id="ARBA00022840"/>
    </source>
</evidence>
<feature type="region of interest" description="Disordered" evidence="6">
    <location>
        <begin position="287"/>
        <end position="317"/>
    </location>
</feature>
<dbReference type="GO" id="GO:0070740">
    <property type="term" value="F:tubulin-glutamic acid ligase activity"/>
    <property type="evidence" value="ECO:0007669"/>
    <property type="project" value="TreeGrafter"/>
</dbReference>
<dbReference type="GO" id="GO:0036064">
    <property type="term" value="C:ciliary basal body"/>
    <property type="evidence" value="ECO:0007669"/>
    <property type="project" value="TreeGrafter"/>
</dbReference>
<dbReference type="AlphaFoldDB" id="A0A671EN49"/>
<keyword evidence="4" id="KW-0547">Nucleotide-binding</keyword>
<dbReference type="GeneTree" id="ENSGT00940000157916"/>
<evidence type="ECO:0000256" key="6">
    <source>
        <dbReference type="SAM" id="MobiDB-lite"/>
    </source>
</evidence>
<reference evidence="7 8" key="1">
    <citation type="journal article" date="2015" name="Annu Rev Anim Biosci">
        <title>The Genome 10K Project: a way forward.</title>
        <authorList>
            <person name="Koepfli K.P."/>
            <person name="Paten B."/>
            <person name="O'Brien S.J."/>
            <person name="Koepfli K.P."/>
            <person name="Paten B."/>
            <person name="Antunes A."/>
            <person name="Belov K."/>
            <person name="Bustamante C."/>
            <person name="Castoe T.A."/>
            <person name="Clawson H."/>
            <person name="Crawford A.J."/>
            <person name="Diekhans M."/>
            <person name="Distel D."/>
            <person name="Durbin R."/>
            <person name="Earl D."/>
            <person name="Fujita M.K."/>
            <person name="Gamble T."/>
            <person name="Georges A."/>
            <person name="Gemmell N."/>
            <person name="Gilbert M.T."/>
            <person name="Graves J.M."/>
            <person name="Green R.E."/>
            <person name="Hickey G."/>
            <person name="Jarvis E.D."/>
            <person name="Johnson W."/>
            <person name="Komissarov A."/>
            <person name="Korf I."/>
            <person name="Kuhn R."/>
            <person name="Larkin D.M."/>
            <person name="Lewin H."/>
            <person name="Lopez J.V."/>
            <person name="Ma J."/>
            <person name="Marques-Bonet T."/>
            <person name="Miller W."/>
            <person name="Murphy R."/>
            <person name="Pevzner P."/>
            <person name="Shapiro B."/>
            <person name="Steiner C."/>
            <person name="Tamazian G."/>
            <person name="Venkatesh B."/>
            <person name="Wang J."/>
            <person name="Wayne R."/>
            <person name="Wiley E."/>
            <person name="Yang H."/>
            <person name="Zhang G."/>
            <person name="Haussler D."/>
            <person name="Ryder O."/>
            <person name="O'Brien S.J."/>
        </authorList>
    </citation>
    <scope>NUCLEOTIDE SEQUENCE</scope>
</reference>
<keyword evidence="5" id="KW-0067">ATP-binding</keyword>
<feature type="region of interest" description="Disordered" evidence="6">
    <location>
        <begin position="1042"/>
        <end position="1127"/>
    </location>
</feature>
<dbReference type="GO" id="GO:0000226">
    <property type="term" value="P:microtubule cytoskeleton organization"/>
    <property type="evidence" value="ECO:0007669"/>
    <property type="project" value="TreeGrafter"/>
</dbReference>
<protein>
    <submittedName>
        <fullName evidence="7">Tubulin tyrosine ligase like 4</fullName>
    </submittedName>
</protein>
<dbReference type="Gene3D" id="3.30.470.20">
    <property type="entry name" value="ATP-grasp fold, B domain"/>
    <property type="match status" value="1"/>
</dbReference>
<dbReference type="SUPFAM" id="SSF56059">
    <property type="entry name" value="Glutathione synthetase ATP-binding domain-like"/>
    <property type="match status" value="1"/>
</dbReference>
<feature type="region of interest" description="Disordered" evidence="6">
    <location>
        <begin position="877"/>
        <end position="897"/>
    </location>
</feature>
<reference evidence="7 8" key="2">
    <citation type="journal article" date="2018" name="Annu Rev Anim Biosci">
        <title>Bat Biology, Genomes, and the Bat1K Project: To Generate Chromosome-Level Genomes for All Living Bat Species.</title>
        <authorList>
            <person name="Teeling E.C."/>
            <person name="Vernes S.C."/>
            <person name="Davalos L.M."/>
            <person name="Ray D.A."/>
            <person name="Gilbert M.T.P."/>
            <person name="Myers E."/>
        </authorList>
    </citation>
    <scope>NUCLEOTIDE SEQUENCE</scope>
</reference>
<dbReference type="FunFam" id="3.30.470.20:FF:000009">
    <property type="entry name" value="tubulin polyglutamylase TTLL5 isoform X1"/>
    <property type="match status" value="1"/>
</dbReference>
<feature type="region of interest" description="Disordered" evidence="6">
    <location>
        <begin position="376"/>
        <end position="398"/>
    </location>
</feature>
<feature type="region of interest" description="Disordered" evidence="6">
    <location>
        <begin position="428"/>
        <end position="458"/>
    </location>
</feature>
<feature type="region of interest" description="Disordered" evidence="6">
    <location>
        <begin position="471"/>
        <end position="541"/>
    </location>
</feature>
<dbReference type="PANTHER" id="PTHR12241">
    <property type="entry name" value="TUBULIN POLYGLUTAMYLASE"/>
    <property type="match status" value="1"/>
</dbReference>
<feature type="compositionally biased region" description="Polar residues" evidence="6">
    <location>
        <begin position="1093"/>
        <end position="1118"/>
    </location>
</feature>
<accession>A0A671EN49</accession>
<reference evidence="7" key="4">
    <citation type="submission" date="2025-08" db="UniProtKB">
        <authorList>
            <consortium name="Ensembl"/>
        </authorList>
    </citation>
    <scope>IDENTIFICATION</scope>
</reference>
<evidence type="ECO:0000256" key="4">
    <source>
        <dbReference type="ARBA" id="ARBA00022741"/>
    </source>
</evidence>
<dbReference type="InterPro" id="IPR004344">
    <property type="entry name" value="TTL/TTLL_fam"/>
</dbReference>
<dbReference type="Proteomes" id="UP000472240">
    <property type="component" value="Chromosome 8"/>
</dbReference>
<evidence type="ECO:0000256" key="2">
    <source>
        <dbReference type="ARBA" id="ARBA00022598"/>
    </source>
</evidence>
<dbReference type="Ensembl" id="ENSRFET00010016026.1">
    <property type="protein sequence ID" value="ENSRFEP00010014666.1"/>
    <property type="gene ID" value="ENSRFEG00010009497.1"/>
</dbReference>
<keyword evidence="3" id="KW-0493">Microtubule</keyword>
<keyword evidence="8" id="KW-1185">Reference proteome</keyword>
<feature type="compositionally biased region" description="Basic and acidic residues" evidence="6">
    <location>
        <begin position="477"/>
        <end position="489"/>
    </location>
</feature>
<dbReference type="Pfam" id="PF03133">
    <property type="entry name" value="TTL"/>
    <property type="match status" value="1"/>
</dbReference>
<dbReference type="PROSITE" id="PS51221">
    <property type="entry name" value="TTL"/>
    <property type="match status" value="1"/>
</dbReference>
<feature type="compositionally biased region" description="Acidic residues" evidence="6">
    <location>
        <begin position="503"/>
        <end position="517"/>
    </location>
</feature>
<feature type="region of interest" description="Disordered" evidence="6">
    <location>
        <begin position="12"/>
        <end position="32"/>
    </location>
</feature>
<organism evidence="7 8">
    <name type="scientific">Rhinolophus ferrumequinum</name>
    <name type="common">Greater horseshoe bat</name>
    <dbReference type="NCBI Taxonomy" id="59479"/>
    <lineage>
        <taxon>Eukaryota</taxon>
        <taxon>Metazoa</taxon>
        <taxon>Chordata</taxon>
        <taxon>Craniata</taxon>
        <taxon>Vertebrata</taxon>
        <taxon>Euteleostomi</taxon>
        <taxon>Mammalia</taxon>
        <taxon>Eutheria</taxon>
        <taxon>Laurasiatheria</taxon>
        <taxon>Chiroptera</taxon>
        <taxon>Yinpterochiroptera</taxon>
        <taxon>Rhinolophoidea</taxon>
        <taxon>Rhinolophidae</taxon>
        <taxon>Rhinolophinae</taxon>
        <taxon>Rhinolophus</taxon>
    </lineage>
</organism>
<evidence type="ECO:0000256" key="3">
    <source>
        <dbReference type="ARBA" id="ARBA00022701"/>
    </source>
</evidence>
<feature type="compositionally biased region" description="Low complexity" evidence="6">
    <location>
        <begin position="532"/>
        <end position="541"/>
    </location>
</feature>
<feature type="compositionally biased region" description="Polar residues" evidence="6">
    <location>
        <begin position="287"/>
        <end position="309"/>
    </location>
</feature>
<evidence type="ECO:0000256" key="1">
    <source>
        <dbReference type="ARBA" id="ARBA00006820"/>
    </source>
</evidence>
<proteinExistence type="inferred from homology"/>
<dbReference type="GO" id="GO:0005874">
    <property type="term" value="C:microtubule"/>
    <property type="evidence" value="ECO:0007669"/>
    <property type="project" value="UniProtKB-KW"/>
</dbReference>
<dbReference type="PANTHER" id="PTHR12241:SF162">
    <property type="entry name" value="TUBULIN MONOGLUTAMYLASE TTLL4"/>
    <property type="match status" value="1"/>
</dbReference>
<reference evidence="7" key="5">
    <citation type="submission" date="2025-09" db="UniProtKB">
        <authorList>
            <consortium name="Ensembl"/>
        </authorList>
    </citation>
    <scope>IDENTIFICATION</scope>
</reference>
<comment type="similarity">
    <text evidence="1">Belongs to the tubulin--tyrosine ligase family.</text>
</comment>
<sequence>MASAGTEHYSIGLRQGNGFKQTGPVGPTPALPPEKRCEGKVWPQAHQQVKPIWKLEKKHVGTLSAELGPPQPACFFCPSTLCSPGPTTVLAGHGNSCYLHSLPDLVSHTLLYRRSNCRHKTYQQLESFCLRSSPSERRSFSVPQKSFTVRLTANQASSLPVSPMAQPTASSSTDPYFSLGAAGEIPSGNSLASAISGKIPSPLSFSSSSYKPMLNNNSFMRPNSTKVPLSQATEGLKPLSSPRIHLASWHHSGGTGDCVLQPIEHKVPHKSNGTVLEDALARSTLASPSSLDTSATSVASPQSNQSNLATRAKPHPFGLDGDSASQALSREVRFTEAVRKLTARGLEPPRQGCQFDQSCFMNPSLQWDLNRNRQWKPPAVDPPFSQEDAGADGRTLPGASDALELDSTVFCTKRISIHLLASHANGLSHSPACGSATDSPPLREDKIPVLPSPPQPCGLADVATRLSSIHLGQLGKEGPKEARELDSSSREIGSAADLQPDQAEAEDVEEELGDGLEDCCSHDENEEEEGNSECSSPSAVSPSGSIAVISRSCMEILTKPLSSEKVVRPALIYSLFPNVPPTIYFSTRDERVEKLPWEQRKLLRWKMSAVTPNIVKQTIGRSHFKISKKNDDWLGCWGHHMKSPGFRSIREHQKPASARGIGIQVIHKWSQLPKRRPLLVQRYLHKPYLISGSKFDLRIYVYVTSYDPLRIYLFSDGLVRFASCKYSPSMKSLGNKFMHLTNYSVNKKNAEYQANADETACQGHKWALKALWNYLSQKGVNSDAIWEKIKDVVVKTIISSEPYVTSLLKMYVRRPYSCHELFGFDIMLDENLKPWVLEVNISPSLHSNSPLDISIKGQMIRDLLNLAGFVLPNAEDIVSSSSSSSSSTTSLPISPRDKCQMAPEHFTAQKMKKAYYLSQKTPDQDFYASVLDVLTPDDVRVLVEMEDEFSRRGQFERIFPSRISSRYLRFFEQPRYFNILTTQWEQKYHGNKLKGLDLLRSWCYEGFHTGTISDSAPMWSLPTSLLTGSKCDMTLSAYSKSETGKLGKHSSSEGIMPLPNDGTTPKPKKTQADLSSFLRNPISSKDSEDTSKEPSLSTHKYSGQTLTLSASPTSQSTGDPLLAAVSP</sequence>
<feature type="compositionally biased region" description="Polar residues" evidence="6">
    <location>
        <begin position="1072"/>
        <end position="1084"/>
    </location>
</feature>
<feature type="compositionally biased region" description="Low complexity" evidence="6">
    <location>
        <begin position="879"/>
        <end position="890"/>
    </location>
</feature>
<dbReference type="GO" id="GO:0005524">
    <property type="term" value="F:ATP binding"/>
    <property type="evidence" value="ECO:0007669"/>
    <property type="project" value="UniProtKB-KW"/>
</dbReference>
<evidence type="ECO:0000313" key="8">
    <source>
        <dbReference type="Proteomes" id="UP000472240"/>
    </source>
</evidence>